<keyword evidence="3 6" id="KW-1133">Transmembrane helix</keyword>
<feature type="chain" id="PRO_5024453291" description="Mid2 domain-containing protein" evidence="7">
    <location>
        <begin position="28"/>
        <end position="387"/>
    </location>
</feature>
<feature type="compositionally biased region" description="Low complexity" evidence="5">
    <location>
        <begin position="196"/>
        <end position="221"/>
    </location>
</feature>
<evidence type="ECO:0000256" key="5">
    <source>
        <dbReference type="SAM" id="MobiDB-lite"/>
    </source>
</evidence>
<comment type="subcellular location">
    <subcellularLocation>
        <location evidence="1">Membrane</location>
        <topology evidence="1">Single-pass membrane protein</topology>
    </subcellularLocation>
</comment>
<dbReference type="EMBL" id="JH711588">
    <property type="protein sequence ID" value="EIW75656.1"/>
    <property type="molecule type" value="Genomic_DNA"/>
</dbReference>
<name>A0A5M3M9N8_CONPW</name>
<keyword evidence="7" id="KW-0732">Signal</keyword>
<evidence type="ECO:0000313" key="9">
    <source>
        <dbReference type="Proteomes" id="UP000053558"/>
    </source>
</evidence>
<dbReference type="InterPro" id="IPR051694">
    <property type="entry name" value="Immunoregulatory_rcpt-like"/>
</dbReference>
<gene>
    <name evidence="8" type="ORF">CONPUDRAFT_77294</name>
</gene>
<evidence type="ECO:0000256" key="6">
    <source>
        <dbReference type="SAM" id="Phobius"/>
    </source>
</evidence>
<feature type="region of interest" description="Disordered" evidence="5">
    <location>
        <begin position="185"/>
        <end position="221"/>
    </location>
</feature>
<keyword evidence="9" id="KW-1185">Reference proteome</keyword>
<dbReference type="OrthoDB" id="3362711at2759"/>
<comment type="caution">
    <text evidence="8">The sequence shown here is derived from an EMBL/GenBank/DDBJ whole genome shotgun (WGS) entry which is preliminary data.</text>
</comment>
<dbReference type="Proteomes" id="UP000053558">
    <property type="component" value="Unassembled WGS sequence"/>
</dbReference>
<feature type="compositionally biased region" description="Low complexity" evidence="5">
    <location>
        <begin position="362"/>
        <end position="376"/>
    </location>
</feature>
<evidence type="ECO:0000256" key="7">
    <source>
        <dbReference type="SAM" id="SignalP"/>
    </source>
</evidence>
<dbReference type="KEGG" id="cput:CONPUDRAFT_77294"/>
<dbReference type="PANTHER" id="PTHR15549:SF26">
    <property type="entry name" value="AXIAL BUDDING PATTERN PROTEIN 2-RELATED"/>
    <property type="match status" value="1"/>
</dbReference>
<dbReference type="RefSeq" id="XP_007774349.1">
    <property type="nucleotide sequence ID" value="XM_007776159.1"/>
</dbReference>
<keyword evidence="4 6" id="KW-0472">Membrane</keyword>
<accession>A0A5M3M9N8</accession>
<evidence type="ECO:0008006" key="10">
    <source>
        <dbReference type="Google" id="ProtNLM"/>
    </source>
</evidence>
<evidence type="ECO:0000256" key="2">
    <source>
        <dbReference type="ARBA" id="ARBA00022692"/>
    </source>
</evidence>
<dbReference type="PANTHER" id="PTHR15549">
    <property type="entry name" value="PAIRED IMMUNOGLOBULIN-LIKE TYPE 2 RECEPTOR"/>
    <property type="match status" value="1"/>
</dbReference>
<feature type="region of interest" description="Disordered" evidence="5">
    <location>
        <begin position="325"/>
        <end position="387"/>
    </location>
</feature>
<proteinExistence type="predicted"/>
<evidence type="ECO:0000313" key="8">
    <source>
        <dbReference type="EMBL" id="EIW75656.1"/>
    </source>
</evidence>
<keyword evidence="2 6" id="KW-0812">Transmembrane</keyword>
<evidence type="ECO:0000256" key="1">
    <source>
        <dbReference type="ARBA" id="ARBA00004167"/>
    </source>
</evidence>
<evidence type="ECO:0000256" key="3">
    <source>
        <dbReference type="ARBA" id="ARBA00022989"/>
    </source>
</evidence>
<dbReference type="GeneID" id="19209603"/>
<feature type="transmembrane region" description="Helical" evidence="6">
    <location>
        <begin position="231"/>
        <end position="253"/>
    </location>
</feature>
<dbReference type="GO" id="GO:0071944">
    <property type="term" value="C:cell periphery"/>
    <property type="evidence" value="ECO:0007669"/>
    <property type="project" value="UniProtKB-ARBA"/>
</dbReference>
<protein>
    <recommendedName>
        <fullName evidence="10">Mid2 domain-containing protein</fullName>
    </recommendedName>
</protein>
<feature type="region of interest" description="Disordered" evidence="5">
    <location>
        <begin position="261"/>
        <end position="287"/>
    </location>
</feature>
<organism evidence="8 9">
    <name type="scientific">Coniophora puteana (strain RWD-64-598)</name>
    <name type="common">Brown rot fungus</name>
    <dbReference type="NCBI Taxonomy" id="741705"/>
    <lineage>
        <taxon>Eukaryota</taxon>
        <taxon>Fungi</taxon>
        <taxon>Dikarya</taxon>
        <taxon>Basidiomycota</taxon>
        <taxon>Agaricomycotina</taxon>
        <taxon>Agaricomycetes</taxon>
        <taxon>Agaricomycetidae</taxon>
        <taxon>Boletales</taxon>
        <taxon>Coniophorineae</taxon>
        <taxon>Coniophoraceae</taxon>
        <taxon>Coniophora</taxon>
    </lineage>
</organism>
<feature type="signal peptide" evidence="7">
    <location>
        <begin position="1"/>
        <end position="27"/>
    </location>
</feature>
<evidence type="ECO:0000256" key="4">
    <source>
        <dbReference type="ARBA" id="ARBA00023136"/>
    </source>
</evidence>
<dbReference type="GO" id="GO:0016020">
    <property type="term" value="C:membrane"/>
    <property type="evidence" value="ECO:0007669"/>
    <property type="project" value="UniProtKB-SubCell"/>
</dbReference>
<sequence>MGKSTSDRHRVLFLIPVLPAGLAASLAHLSLPEGQATSDQSLVNSRDHCHGISAPGLVISSKGSNRSVAAYHRLSSTRRGISGNDERNVPVVHILDWNVVSVNATTNDVYPGPETSQDATVNLWILPGSIVFIVARVEPGVFFHAEANIQTFFFHVSFPYEIPSNTAVPQWAFLDVTTTGSWNPSTAQSIGDLPENSVAPSTTSTASSSATQTSGSSASSAHNNSSLSSGVIAGIVVGVVTVLVLVAAGLLLCRRHRRSRHRDAQRSIDLPPKDSGGNGDMTQTTAPMYPAGNIVEAQSWPPKYYVRRFRFDLALATLADKALCQNPDDPSTHPPPFPSLGHPDGGPSAVVIGSLPRGRGKGVSNSSSGGSSEPAGTAVIESEKYSQ</sequence>
<dbReference type="AlphaFoldDB" id="A0A5M3M9N8"/>
<reference evidence="9" key="1">
    <citation type="journal article" date="2012" name="Science">
        <title>The Paleozoic origin of enzymatic lignin decomposition reconstructed from 31 fungal genomes.</title>
        <authorList>
            <person name="Floudas D."/>
            <person name="Binder M."/>
            <person name="Riley R."/>
            <person name="Barry K."/>
            <person name="Blanchette R.A."/>
            <person name="Henrissat B."/>
            <person name="Martinez A.T."/>
            <person name="Otillar R."/>
            <person name="Spatafora J.W."/>
            <person name="Yadav J.S."/>
            <person name="Aerts A."/>
            <person name="Benoit I."/>
            <person name="Boyd A."/>
            <person name="Carlson A."/>
            <person name="Copeland A."/>
            <person name="Coutinho P.M."/>
            <person name="de Vries R.P."/>
            <person name="Ferreira P."/>
            <person name="Findley K."/>
            <person name="Foster B."/>
            <person name="Gaskell J."/>
            <person name="Glotzer D."/>
            <person name="Gorecki P."/>
            <person name="Heitman J."/>
            <person name="Hesse C."/>
            <person name="Hori C."/>
            <person name="Igarashi K."/>
            <person name="Jurgens J.A."/>
            <person name="Kallen N."/>
            <person name="Kersten P."/>
            <person name="Kohler A."/>
            <person name="Kuees U."/>
            <person name="Kumar T.K.A."/>
            <person name="Kuo A."/>
            <person name="LaButti K."/>
            <person name="Larrondo L.F."/>
            <person name="Lindquist E."/>
            <person name="Ling A."/>
            <person name="Lombard V."/>
            <person name="Lucas S."/>
            <person name="Lundell T."/>
            <person name="Martin R."/>
            <person name="McLaughlin D.J."/>
            <person name="Morgenstern I."/>
            <person name="Morin E."/>
            <person name="Murat C."/>
            <person name="Nagy L.G."/>
            <person name="Nolan M."/>
            <person name="Ohm R.A."/>
            <person name="Patyshakuliyeva A."/>
            <person name="Rokas A."/>
            <person name="Ruiz-Duenas F.J."/>
            <person name="Sabat G."/>
            <person name="Salamov A."/>
            <person name="Samejima M."/>
            <person name="Schmutz J."/>
            <person name="Slot J.C."/>
            <person name="St John F."/>
            <person name="Stenlid J."/>
            <person name="Sun H."/>
            <person name="Sun S."/>
            <person name="Syed K."/>
            <person name="Tsang A."/>
            <person name="Wiebenga A."/>
            <person name="Young D."/>
            <person name="Pisabarro A."/>
            <person name="Eastwood D.C."/>
            <person name="Martin F."/>
            <person name="Cullen D."/>
            <person name="Grigoriev I.V."/>
            <person name="Hibbett D.S."/>
        </authorList>
    </citation>
    <scope>NUCLEOTIDE SEQUENCE [LARGE SCALE GENOMIC DNA]</scope>
    <source>
        <strain evidence="9">RWD-64-598 SS2</strain>
    </source>
</reference>